<keyword evidence="2" id="KW-1185">Reference proteome</keyword>
<name>A0ABC8S4T1_9AQUA</name>
<accession>A0ABC8S4T1</accession>
<evidence type="ECO:0000313" key="1">
    <source>
        <dbReference type="EMBL" id="CAK9152234.1"/>
    </source>
</evidence>
<protein>
    <submittedName>
        <fullName evidence="1">Uncharacterized protein</fullName>
    </submittedName>
</protein>
<organism evidence="1 2">
    <name type="scientific">Ilex paraguariensis</name>
    <name type="common">yerba mate</name>
    <dbReference type="NCBI Taxonomy" id="185542"/>
    <lineage>
        <taxon>Eukaryota</taxon>
        <taxon>Viridiplantae</taxon>
        <taxon>Streptophyta</taxon>
        <taxon>Embryophyta</taxon>
        <taxon>Tracheophyta</taxon>
        <taxon>Spermatophyta</taxon>
        <taxon>Magnoliopsida</taxon>
        <taxon>eudicotyledons</taxon>
        <taxon>Gunneridae</taxon>
        <taxon>Pentapetalae</taxon>
        <taxon>asterids</taxon>
        <taxon>campanulids</taxon>
        <taxon>Aquifoliales</taxon>
        <taxon>Aquifoliaceae</taxon>
        <taxon>Ilex</taxon>
    </lineage>
</organism>
<evidence type="ECO:0000313" key="2">
    <source>
        <dbReference type="Proteomes" id="UP001642360"/>
    </source>
</evidence>
<dbReference type="AlphaFoldDB" id="A0ABC8S4T1"/>
<proteinExistence type="predicted"/>
<gene>
    <name evidence="1" type="ORF">ILEXP_LOCUS20450</name>
</gene>
<dbReference type="EMBL" id="CAUOFW020002247">
    <property type="protein sequence ID" value="CAK9152234.1"/>
    <property type="molecule type" value="Genomic_DNA"/>
</dbReference>
<dbReference type="PANTHER" id="PTHR34130">
    <property type="entry name" value="OS08G0243800 PROTEIN"/>
    <property type="match status" value="1"/>
</dbReference>
<reference evidence="1 2" key="1">
    <citation type="submission" date="2024-02" db="EMBL/GenBank/DDBJ databases">
        <authorList>
            <person name="Vignale AGUSTIN F."/>
            <person name="Sosa J E."/>
            <person name="Modenutti C."/>
        </authorList>
    </citation>
    <scope>NUCLEOTIDE SEQUENCE [LARGE SCALE GENOMIC DNA]</scope>
</reference>
<comment type="caution">
    <text evidence="1">The sequence shown here is derived from an EMBL/GenBank/DDBJ whole genome shotgun (WGS) entry which is preliminary data.</text>
</comment>
<dbReference type="Proteomes" id="UP001642360">
    <property type="component" value="Unassembled WGS sequence"/>
</dbReference>
<dbReference type="PANTHER" id="PTHR34130:SF3">
    <property type="entry name" value="DUF1645 FAMILY PROTEIN"/>
    <property type="match status" value="1"/>
</dbReference>
<sequence length="224" mass="25429">MEHTNNTASQEFEEGETPSFRRYLTINDHPSLHSSPRTSSAQELFEFFSNLSSETYPTATTSDDVIFRGKIISIEPPEVESLNDEYRKRDHYLSPIEPASFRGPTSFVQFLNDERESYVTKKTSANSFRCSSVRKMNISSLTSMSATSKRNMFMFGPVKFKPEMELSAIRERQNRRPPALMFPASSSGEKEVVDGGGRLRRRDHLARSFCCMNLGRGIGGRQMA</sequence>